<accession>A0ACC1DDJ3</accession>
<evidence type="ECO:0000313" key="1">
    <source>
        <dbReference type="EMBL" id="KAJ0181809.1"/>
    </source>
</evidence>
<organism evidence="1 2">
    <name type="scientific">Dendrolimus kikuchii</name>
    <dbReference type="NCBI Taxonomy" id="765133"/>
    <lineage>
        <taxon>Eukaryota</taxon>
        <taxon>Metazoa</taxon>
        <taxon>Ecdysozoa</taxon>
        <taxon>Arthropoda</taxon>
        <taxon>Hexapoda</taxon>
        <taxon>Insecta</taxon>
        <taxon>Pterygota</taxon>
        <taxon>Neoptera</taxon>
        <taxon>Endopterygota</taxon>
        <taxon>Lepidoptera</taxon>
        <taxon>Glossata</taxon>
        <taxon>Ditrysia</taxon>
        <taxon>Bombycoidea</taxon>
        <taxon>Lasiocampidae</taxon>
        <taxon>Dendrolimus</taxon>
    </lineage>
</organism>
<comment type="caution">
    <text evidence="1">The sequence shown here is derived from an EMBL/GenBank/DDBJ whole genome shotgun (WGS) entry which is preliminary data.</text>
</comment>
<proteinExistence type="predicted"/>
<reference evidence="1 2" key="1">
    <citation type="journal article" date="2021" name="Front. Genet.">
        <title>Chromosome-Level Genome Assembly Reveals Significant Gene Expansion in the Toll and IMD Signaling Pathways of Dendrolimus kikuchii.</title>
        <authorList>
            <person name="Zhou J."/>
            <person name="Wu P."/>
            <person name="Xiong Z."/>
            <person name="Liu N."/>
            <person name="Zhao N."/>
            <person name="Ji M."/>
            <person name="Qiu Y."/>
            <person name="Yang B."/>
        </authorList>
    </citation>
    <scope>NUCLEOTIDE SEQUENCE [LARGE SCALE GENOMIC DNA]</scope>
    <source>
        <strain evidence="1">Ann1</strain>
    </source>
</reference>
<keyword evidence="2" id="KW-1185">Reference proteome</keyword>
<dbReference type="EMBL" id="CM034390">
    <property type="protein sequence ID" value="KAJ0181809.1"/>
    <property type="molecule type" value="Genomic_DNA"/>
</dbReference>
<gene>
    <name evidence="1" type="ORF">K1T71_002531</name>
</gene>
<protein>
    <submittedName>
        <fullName evidence="1">Uncharacterized protein</fullName>
    </submittedName>
</protein>
<dbReference type="Proteomes" id="UP000824533">
    <property type="component" value="Linkage Group LG04"/>
</dbReference>
<sequence length="153" mass="17007">MAKNTSSSAFRKIDIDQYNEDNFKEDEAEQSMPTGPDENEVCSLLNQYPFCRFIEALRLVLGSAPLGSSNQQVKDNALALTLKVLLAIKSAQIEEAIGSLSQEDIDILMKYIYRGFEYPSEGSSGHLLLWHEKAFNIGGSGSIVRVLSDRMKV</sequence>
<name>A0ACC1DDJ3_9NEOP</name>
<evidence type="ECO:0000313" key="2">
    <source>
        <dbReference type="Proteomes" id="UP000824533"/>
    </source>
</evidence>